<keyword evidence="1" id="KW-0812">Transmembrane</keyword>
<evidence type="ECO:0000256" key="1">
    <source>
        <dbReference type="SAM" id="Phobius"/>
    </source>
</evidence>
<protein>
    <submittedName>
        <fullName evidence="2">Uncharacterized protein</fullName>
    </submittedName>
</protein>
<dbReference type="STRING" id="292459.STH2032"/>
<proteinExistence type="predicted"/>
<dbReference type="Proteomes" id="UP000000417">
    <property type="component" value="Chromosome"/>
</dbReference>
<dbReference type="EMBL" id="AP006840">
    <property type="protein sequence ID" value="BAD41017.1"/>
    <property type="molecule type" value="Genomic_DNA"/>
</dbReference>
<evidence type="ECO:0000313" key="2">
    <source>
        <dbReference type="EMBL" id="BAD41017.1"/>
    </source>
</evidence>
<keyword evidence="3" id="KW-1185">Reference proteome</keyword>
<accession>Q67MS6</accession>
<dbReference type="KEGG" id="sth:STH2032"/>
<keyword evidence="1" id="KW-0472">Membrane</keyword>
<organism evidence="2 3">
    <name type="scientific">Symbiobacterium thermophilum (strain DSM 24528 / JCM 14929 / IAM 14863 / T)</name>
    <dbReference type="NCBI Taxonomy" id="292459"/>
    <lineage>
        <taxon>Bacteria</taxon>
        <taxon>Bacillati</taxon>
        <taxon>Bacillota</taxon>
        <taxon>Clostridia</taxon>
        <taxon>Eubacteriales</taxon>
        <taxon>Symbiobacteriaceae</taxon>
        <taxon>Symbiobacterium</taxon>
    </lineage>
</organism>
<dbReference type="HOGENOM" id="CLU_1481274_0_0_9"/>
<dbReference type="RefSeq" id="WP_011196158.1">
    <property type="nucleotide sequence ID" value="NC_006177.1"/>
</dbReference>
<feature type="transmembrane region" description="Helical" evidence="1">
    <location>
        <begin position="144"/>
        <end position="164"/>
    </location>
</feature>
<dbReference type="AlphaFoldDB" id="Q67MS6"/>
<keyword evidence="1" id="KW-1133">Transmembrane helix</keyword>
<evidence type="ECO:0000313" key="3">
    <source>
        <dbReference type="Proteomes" id="UP000000417"/>
    </source>
</evidence>
<name>Q67MS6_SYMTH</name>
<gene>
    <name evidence="2" type="ordered locus">STH2032</name>
</gene>
<reference evidence="2 3" key="1">
    <citation type="journal article" date="2004" name="Nucleic Acids Res.">
        <title>Genome sequence of Symbiobacterium thermophilum, an uncultivable bacterium that depends on microbial commensalism.</title>
        <authorList>
            <person name="Ueda K."/>
            <person name="Yamashita A."/>
            <person name="Ishikawa J."/>
            <person name="Shimada M."/>
            <person name="Watsuji T."/>
            <person name="Morimura K."/>
            <person name="Ikeda H."/>
            <person name="Hattori M."/>
            <person name="Beppu T."/>
        </authorList>
    </citation>
    <scope>NUCLEOTIDE SEQUENCE [LARGE SCALE GENOMIC DNA]</scope>
    <source>
        <strain evidence="3">T / IAM 14863</strain>
    </source>
</reference>
<sequence>MRRRLDGRRLPGALAALLVTLILLAPARPALAHAVDLFGYVSVDEQGTVTARLVDVYGGLVEGQRVELYARPQGGRAGPPVVMEELEPGTYRGRAVPNRAGPYEVVIDLPLAGDLHRITLPVEPGVPVAERYVIMEQIEPLLTWTRVLFAAAAVVLAVGSVIAWRRRPGGPEPEAAGGGVKE</sequence>